<protein>
    <recommendedName>
        <fullName evidence="2">F-box domain-containing protein</fullName>
    </recommendedName>
</protein>
<dbReference type="SUPFAM" id="SSF81383">
    <property type="entry name" value="F-box domain"/>
    <property type="match status" value="1"/>
</dbReference>
<feature type="region of interest" description="Disordered" evidence="1">
    <location>
        <begin position="103"/>
        <end position="146"/>
    </location>
</feature>
<dbReference type="Pfam" id="PF00646">
    <property type="entry name" value="F-box"/>
    <property type="match status" value="1"/>
</dbReference>
<organism evidence="3 4">
    <name type="scientific">Lolium multiflorum</name>
    <name type="common">Italian ryegrass</name>
    <name type="synonym">Lolium perenne subsp. multiflorum</name>
    <dbReference type="NCBI Taxonomy" id="4521"/>
    <lineage>
        <taxon>Eukaryota</taxon>
        <taxon>Viridiplantae</taxon>
        <taxon>Streptophyta</taxon>
        <taxon>Embryophyta</taxon>
        <taxon>Tracheophyta</taxon>
        <taxon>Spermatophyta</taxon>
        <taxon>Magnoliopsida</taxon>
        <taxon>Liliopsida</taxon>
        <taxon>Poales</taxon>
        <taxon>Poaceae</taxon>
        <taxon>BOP clade</taxon>
        <taxon>Pooideae</taxon>
        <taxon>Poodae</taxon>
        <taxon>Poeae</taxon>
        <taxon>Poeae Chloroplast Group 2 (Poeae type)</taxon>
        <taxon>Loliodinae</taxon>
        <taxon>Loliinae</taxon>
        <taxon>Lolium</taxon>
    </lineage>
</organism>
<accession>A0AAD8R0R9</accession>
<dbReference type="AlphaFoldDB" id="A0AAD8R0R9"/>
<keyword evidence="4" id="KW-1185">Reference proteome</keyword>
<feature type="compositionally biased region" description="Low complexity" evidence="1">
    <location>
        <begin position="108"/>
        <end position="118"/>
    </location>
</feature>
<feature type="compositionally biased region" description="Low complexity" evidence="1">
    <location>
        <begin position="129"/>
        <end position="144"/>
    </location>
</feature>
<feature type="domain" description="F-box" evidence="2">
    <location>
        <begin position="17"/>
        <end position="54"/>
    </location>
</feature>
<feature type="compositionally biased region" description="Basic residues" evidence="1">
    <location>
        <begin position="119"/>
        <end position="128"/>
    </location>
</feature>
<evidence type="ECO:0000259" key="2">
    <source>
        <dbReference type="Pfam" id="PF00646"/>
    </source>
</evidence>
<dbReference type="PANTHER" id="PTHR32141:SF153">
    <property type="entry name" value="OS06G0685200 PROTEIN"/>
    <property type="match status" value="1"/>
</dbReference>
<dbReference type="PANTHER" id="PTHR32141">
    <property type="match status" value="1"/>
</dbReference>
<comment type="caution">
    <text evidence="3">The sequence shown here is derived from an EMBL/GenBank/DDBJ whole genome shotgun (WGS) entry which is preliminary data.</text>
</comment>
<dbReference type="InterPro" id="IPR055302">
    <property type="entry name" value="F-box_dom-containing"/>
</dbReference>
<dbReference type="Proteomes" id="UP001231189">
    <property type="component" value="Unassembled WGS sequence"/>
</dbReference>
<evidence type="ECO:0000256" key="1">
    <source>
        <dbReference type="SAM" id="MobiDB-lite"/>
    </source>
</evidence>
<proteinExistence type="predicted"/>
<reference evidence="3" key="1">
    <citation type="submission" date="2023-07" db="EMBL/GenBank/DDBJ databases">
        <title>A chromosome-level genome assembly of Lolium multiflorum.</title>
        <authorList>
            <person name="Chen Y."/>
            <person name="Copetti D."/>
            <person name="Kolliker R."/>
            <person name="Studer B."/>
        </authorList>
    </citation>
    <scope>NUCLEOTIDE SEQUENCE</scope>
    <source>
        <strain evidence="3">02402/16</strain>
        <tissue evidence="3">Leaf</tissue>
    </source>
</reference>
<dbReference type="InterPro" id="IPR001810">
    <property type="entry name" value="F-box_dom"/>
</dbReference>
<evidence type="ECO:0000313" key="4">
    <source>
        <dbReference type="Proteomes" id="UP001231189"/>
    </source>
</evidence>
<dbReference type="EMBL" id="JAUUTY010000007">
    <property type="protein sequence ID" value="KAK1611349.1"/>
    <property type="molecule type" value="Genomic_DNA"/>
</dbReference>
<name>A0AAD8R0R9_LOLMU</name>
<dbReference type="InterPro" id="IPR036047">
    <property type="entry name" value="F-box-like_dom_sf"/>
</dbReference>
<gene>
    <name evidence="3" type="ORF">QYE76_035022</name>
</gene>
<evidence type="ECO:0000313" key="3">
    <source>
        <dbReference type="EMBL" id="KAK1611349.1"/>
    </source>
</evidence>
<sequence>MADGAAAGHGGKDRLNGLHDDLLRQIIVHLPFTDAARTSLLASRWRHLWRSTPLVIDDAHLPVPARATSAVAGFLANDPGPFATVRLRNCRFTSLDPTWPRLLAGKGTRNSPSTTRTARSSRTRRAFRPRSSAARRSDASPWPSGCSPAAATSFFLTSGCSN</sequence>